<reference evidence="2 3" key="1">
    <citation type="journal article" date="2016" name="Front. Microbiol.">
        <title>Comprehensive Phylogenetic Analysis of Bovine Non-aureus Staphylococci Species Based on Whole-Genome Sequencing.</title>
        <authorList>
            <person name="Naushad S."/>
            <person name="Barkema H.W."/>
            <person name="Luby C."/>
            <person name="Condas L.A."/>
            <person name="Nobrega D.B."/>
            <person name="Carson D.A."/>
            <person name="De Buck J."/>
        </authorList>
    </citation>
    <scope>NUCLEOTIDE SEQUENCE [LARGE SCALE GENOMIC DNA]</scope>
    <source>
        <strain evidence="2 3">SNUC 1349</strain>
    </source>
</reference>
<evidence type="ECO:0000259" key="1">
    <source>
        <dbReference type="Pfam" id="PF13274"/>
    </source>
</evidence>
<evidence type="ECO:0000313" key="3">
    <source>
        <dbReference type="Proteomes" id="UP000285579"/>
    </source>
</evidence>
<name>A0AAQ0RYB4_STAXY</name>
<accession>A0AAQ0RYB4</accession>
<dbReference type="EMBL" id="QXUI01000002">
    <property type="protein sequence ID" value="RIM93721.1"/>
    <property type="molecule type" value="Genomic_DNA"/>
</dbReference>
<organism evidence="2 3">
    <name type="scientific">Staphylococcus xylosus</name>
    <dbReference type="NCBI Taxonomy" id="1288"/>
    <lineage>
        <taxon>Bacteria</taxon>
        <taxon>Bacillati</taxon>
        <taxon>Bacillota</taxon>
        <taxon>Bacilli</taxon>
        <taxon>Bacillales</taxon>
        <taxon>Staphylococcaceae</taxon>
        <taxon>Staphylococcus</taxon>
    </lineage>
</organism>
<dbReference type="InterPro" id="IPR025272">
    <property type="entry name" value="SocA_Panacea"/>
</dbReference>
<feature type="domain" description="Antitoxin SocA-like Panacea" evidence="1">
    <location>
        <begin position="18"/>
        <end position="127"/>
    </location>
</feature>
<dbReference type="Pfam" id="PF13274">
    <property type="entry name" value="SocA_Panacea"/>
    <property type="match status" value="1"/>
</dbReference>
<dbReference type="Proteomes" id="UP000285579">
    <property type="component" value="Unassembled WGS sequence"/>
</dbReference>
<protein>
    <submittedName>
        <fullName evidence="2">DUF4065 domain-containing protein</fullName>
    </submittedName>
</protein>
<evidence type="ECO:0000313" key="2">
    <source>
        <dbReference type="EMBL" id="RIM93721.1"/>
    </source>
</evidence>
<proteinExistence type="predicted"/>
<dbReference type="AlphaFoldDB" id="A0AAQ0RYB4"/>
<comment type="caution">
    <text evidence="2">The sequence shown here is derived from an EMBL/GenBank/DDBJ whole genome shotgun (WGS) entry which is preliminary data.</text>
</comment>
<sequence>MDIARYILLLKPASPLKLQKLLYICYERFYKKTGTFMFGEKFLAYDYGPVVEDVYNQYRGKREILSINDAKTVYSISDEAVSPITYRLSKVENGEEIKEVVKSTVSEYSDVSAWDMVDITHKEDTAWTHARNEGRNTEITEDIILKAKPTE</sequence>
<gene>
    <name evidence="2" type="ORF">BU104_03270</name>
</gene>